<evidence type="ECO:0000256" key="4">
    <source>
        <dbReference type="ARBA" id="ARBA00022833"/>
    </source>
</evidence>
<accession>A0A0P1E4G5</accession>
<sequence>MNYEVVLTCAVTGAGDTTGKSPHVPVTPKEIANAAIEAAKAGASAAHIHARDPETGQGSRDPKLFKEIVDRVRDSDTDVVINVTAGMGGDWISDPANPAMPGPGTDMIGPEERLAHIKECLPDICSLDCGTLNFSDTDMIYISTPPTLRRMAALVQEWGVKPELEVFDLGHIRFAKAMVDEGLIDAPPMFQLCLGIPWGADQTVETMAAMKAQLPAGASWASFGIGRGQMPMAAASVALGGNVRVGLEDNIYLERGVLATNGQLVTRAREIIERMGGRVLTPQEARNKLKLRGADG</sequence>
<evidence type="ECO:0000256" key="1">
    <source>
        <dbReference type="ARBA" id="ARBA00001947"/>
    </source>
</evidence>
<dbReference type="Proteomes" id="UP000050786">
    <property type="component" value="Unassembled WGS sequence"/>
</dbReference>
<dbReference type="EC" id="2.-.-.-" evidence="5"/>
<dbReference type="Pfam" id="PF05853">
    <property type="entry name" value="BKACE"/>
    <property type="match status" value="1"/>
</dbReference>
<dbReference type="GO" id="GO:0043720">
    <property type="term" value="F:3-keto-5-aminohexanoate cleavage activity"/>
    <property type="evidence" value="ECO:0007669"/>
    <property type="project" value="InterPro"/>
</dbReference>
<dbReference type="Gene3D" id="3.20.20.70">
    <property type="entry name" value="Aldolase class I"/>
    <property type="match status" value="1"/>
</dbReference>
<gene>
    <name evidence="5" type="primary">kce_3</name>
    <name evidence="5" type="ORF">RUM4293_01497</name>
</gene>
<evidence type="ECO:0000313" key="5">
    <source>
        <dbReference type="EMBL" id="CUH42609.1"/>
    </source>
</evidence>
<keyword evidence="3" id="KW-0479">Metal-binding</keyword>
<dbReference type="AlphaFoldDB" id="A0A0P1E4G5"/>
<dbReference type="InterPro" id="IPR013785">
    <property type="entry name" value="Aldolase_TIM"/>
</dbReference>
<evidence type="ECO:0000313" key="6">
    <source>
        <dbReference type="Proteomes" id="UP000050786"/>
    </source>
</evidence>
<comment type="cofactor">
    <cofactor evidence="1">
        <name>Zn(2+)</name>
        <dbReference type="ChEBI" id="CHEBI:29105"/>
    </cofactor>
</comment>
<protein>
    <submittedName>
        <fullName evidence="5">3-keto-5-aminohexanoate cleavage enzyme</fullName>
        <ecNumber evidence="5">2.-.-.-</ecNumber>
    </submittedName>
</protein>
<keyword evidence="6" id="KW-1185">Reference proteome</keyword>
<dbReference type="PANTHER" id="PTHR37418:SF2">
    <property type="entry name" value="3-KETO-5-AMINOHEXANOATE CLEAVAGE ENZYME"/>
    <property type="match status" value="1"/>
</dbReference>
<dbReference type="PANTHER" id="PTHR37418">
    <property type="entry name" value="3-KETO-5-AMINOHEXANOATE CLEAVAGE ENZYME-RELATED"/>
    <property type="match status" value="1"/>
</dbReference>
<reference evidence="6" key="1">
    <citation type="submission" date="2015-09" db="EMBL/GenBank/DDBJ databases">
        <authorList>
            <person name="Rodrigo-Torres L."/>
            <person name="Arahal D.R."/>
        </authorList>
    </citation>
    <scope>NUCLEOTIDE SEQUENCE [LARGE SCALE GENOMIC DNA]</scope>
    <source>
        <strain evidence="6">CECT 4293</strain>
    </source>
</reference>
<dbReference type="RefSeq" id="WP_058272684.1">
    <property type="nucleotide sequence ID" value="NZ_CANLTD010000004.1"/>
</dbReference>
<keyword evidence="4" id="KW-0862">Zinc</keyword>
<name>A0A0P1E4G5_9RHOB</name>
<dbReference type="InterPro" id="IPR008567">
    <property type="entry name" value="BKACE"/>
</dbReference>
<keyword evidence="2 5" id="KW-0808">Transferase</keyword>
<organism evidence="5 6">
    <name type="scientific">Ruegeria atlantica</name>
    <dbReference type="NCBI Taxonomy" id="81569"/>
    <lineage>
        <taxon>Bacteria</taxon>
        <taxon>Pseudomonadati</taxon>
        <taxon>Pseudomonadota</taxon>
        <taxon>Alphaproteobacteria</taxon>
        <taxon>Rhodobacterales</taxon>
        <taxon>Roseobacteraceae</taxon>
        <taxon>Ruegeria</taxon>
    </lineage>
</organism>
<evidence type="ECO:0000256" key="2">
    <source>
        <dbReference type="ARBA" id="ARBA00022679"/>
    </source>
</evidence>
<proteinExistence type="predicted"/>
<dbReference type="GO" id="GO:0046872">
    <property type="term" value="F:metal ion binding"/>
    <property type="evidence" value="ECO:0007669"/>
    <property type="project" value="UniProtKB-KW"/>
</dbReference>
<dbReference type="EMBL" id="CYPS01000023">
    <property type="protein sequence ID" value="CUH42609.1"/>
    <property type="molecule type" value="Genomic_DNA"/>
</dbReference>
<evidence type="ECO:0000256" key="3">
    <source>
        <dbReference type="ARBA" id="ARBA00022723"/>
    </source>
</evidence>